<accession>Q5WCX2</accession>
<sequence length="159" mass="18204">MGTVKPITIAVFAFLLLAGCEQRFDSFAETRAYLNELDEFQEAQLLKSEQISDKQEMSAYRRGSGILFVSIKKEEDEYVWESSDSDWDFAGDGDFSYELLAIDGVHMLFGKVLSEHEIKSISLDGQPLHYDPDSNFFFAFREEPFVIEEENVDITVAME</sequence>
<keyword evidence="2" id="KW-1185">Reference proteome</keyword>
<name>Q5WCX2_SHOC1</name>
<dbReference type="AlphaFoldDB" id="Q5WCX2"/>
<dbReference type="EMBL" id="AP006627">
    <property type="protein sequence ID" value="BAD65788.1"/>
    <property type="molecule type" value="Genomic_DNA"/>
</dbReference>
<reference evidence="1 2" key="1">
    <citation type="journal article" date="1994" name="J. Ferment. Bioeng.">
        <title>Molecular cloning and nucleotide sequence of the gene for an alkaline protease from the alkalophilic Bacillus sp. KSM-K16.</title>
        <authorList>
            <person name="Hakamada Y."/>
            <person name="Kobayashi T."/>
            <person name="Hitomi J."/>
            <person name="Kawai S."/>
            <person name="Ito S."/>
        </authorList>
    </citation>
    <scope>NUCLEOTIDE SEQUENCE [LARGE SCALE GENOMIC DNA]</scope>
    <source>
        <strain evidence="1 2">KSM-K16</strain>
    </source>
</reference>
<dbReference type="PROSITE" id="PS51257">
    <property type="entry name" value="PROKAR_LIPOPROTEIN"/>
    <property type="match status" value="1"/>
</dbReference>
<evidence type="ECO:0000313" key="2">
    <source>
        <dbReference type="Proteomes" id="UP000001168"/>
    </source>
</evidence>
<reference evidence="1 2" key="5">
    <citation type="journal article" date="2007" name="Extremophiles">
        <title>Intragenomic diversity of the V1 regions of 16S rRNA genes in high-alkaline protease-producing Bacillus clausii spp.</title>
        <authorList>
            <person name="Kageyama Y."/>
            <person name="Takaki Y."/>
            <person name="Shimamura S."/>
            <person name="Nishi S."/>
            <person name="Nogi Y."/>
            <person name="Uchimura K."/>
            <person name="Kobayashi T."/>
            <person name="Hitomi J."/>
            <person name="Ozaki K."/>
            <person name="Kawai S."/>
            <person name="Ito S."/>
            <person name="Horikoshi K."/>
        </authorList>
    </citation>
    <scope>NUCLEOTIDE SEQUENCE [LARGE SCALE GENOMIC DNA]</scope>
    <source>
        <strain evidence="1 2">KSM-K16</strain>
    </source>
</reference>
<dbReference type="STRING" id="66692.ABC3254"/>
<gene>
    <name evidence="1" type="ordered locus">ABC3254</name>
</gene>
<protein>
    <submittedName>
        <fullName evidence="1">Uncharacterized protein</fullName>
    </submittedName>
</protein>
<reference evidence="1 2" key="2">
    <citation type="journal article" date="1995" name="Appl. Microbiol. Biotechnol.">
        <title>Purification and properties of an alkaline protease from alkalophilic Bacillus sp. KSM-K16.</title>
        <authorList>
            <person name="Kobayashi T."/>
            <person name="Hakamada Y."/>
            <person name="Adachi S."/>
            <person name="Hitomi J."/>
            <person name="Yoshimatsu T."/>
            <person name="Koike K."/>
            <person name="Kawai S."/>
            <person name="Ito S."/>
        </authorList>
    </citation>
    <scope>NUCLEOTIDE SEQUENCE [LARGE SCALE GENOMIC DNA]</scope>
    <source>
        <strain evidence="1 2">KSM-K16</strain>
    </source>
</reference>
<reference evidence="1 2" key="3">
    <citation type="journal article" date="1997" name="Protein Eng.">
        <title>High-resolution crystal structure of M-protease: phylogeny aided analysis of the high-alkaline adaptation mechanism.</title>
        <authorList>
            <person name="Shirai T."/>
            <person name="Suzuki A."/>
            <person name="Yamane T."/>
            <person name="Ashida T."/>
            <person name="Kobayashi T."/>
            <person name="Ito S."/>
        </authorList>
    </citation>
    <scope>NUCLEOTIDE SEQUENCE [LARGE SCALE GENOMIC DNA]</scope>
    <source>
        <strain evidence="1 2">KSM-K16</strain>
    </source>
</reference>
<dbReference type="HOGENOM" id="CLU_1657338_0_0_9"/>
<organism evidence="1 2">
    <name type="scientific">Shouchella clausii (strain KSM-K16)</name>
    <name type="common">Alkalihalobacillus clausii</name>
    <dbReference type="NCBI Taxonomy" id="66692"/>
    <lineage>
        <taxon>Bacteria</taxon>
        <taxon>Bacillati</taxon>
        <taxon>Bacillota</taxon>
        <taxon>Bacilli</taxon>
        <taxon>Bacillales</taxon>
        <taxon>Bacillaceae</taxon>
        <taxon>Shouchella</taxon>
    </lineage>
</organism>
<reference evidence="2" key="4">
    <citation type="submission" date="2003-10" db="EMBL/GenBank/DDBJ databases">
        <title>The complete genome sequence of the alkaliphilic Bacillus clausii KSM-K16.</title>
        <authorList>
            <person name="Takaki Y."/>
            <person name="Kageyama Y."/>
            <person name="Shimamura S."/>
            <person name="Suzuki H."/>
            <person name="Nishi S."/>
            <person name="Hatada Y."/>
            <person name="Kawai S."/>
            <person name="Ito S."/>
            <person name="Horikoshi K."/>
        </authorList>
    </citation>
    <scope>NUCLEOTIDE SEQUENCE [LARGE SCALE GENOMIC DNA]</scope>
    <source>
        <strain evidence="2">KSM-K16</strain>
    </source>
</reference>
<dbReference type="Proteomes" id="UP000001168">
    <property type="component" value="Chromosome"/>
</dbReference>
<proteinExistence type="predicted"/>
<evidence type="ECO:0000313" key="1">
    <source>
        <dbReference type="EMBL" id="BAD65788.1"/>
    </source>
</evidence>
<dbReference type="KEGG" id="bcl:ABC3254"/>